<feature type="region of interest" description="Disordered" evidence="1">
    <location>
        <begin position="1"/>
        <end position="74"/>
    </location>
</feature>
<keyword evidence="3" id="KW-1185">Reference proteome</keyword>
<dbReference type="Proteomes" id="UP000238362">
    <property type="component" value="Unassembled WGS sequence"/>
</dbReference>
<sequence length="74" mass="8247">MSTETDEDGKTPGEPTTSAPPTTPCTVVWSQGRPYVLESASGRPRWMGTDNHGRPQQLTGADLQRRGWSYRRSR</sequence>
<organism evidence="2 3">
    <name type="scientific">Prauserella shujinwangii</name>
    <dbReference type="NCBI Taxonomy" id="1453103"/>
    <lineage>
        <taxon>Bacteria</taxon>
        <taxon>Bacillati</taxon>
        <taxon>Actinomycetota</taxon>
        <taxon>Actinomycetes</taxon>
        <taxon>Pseudonocardiales</taxon>
        <taxon>Pseudonocardiaceae</taxon>
        <taxon>Prauserella</taxon>
    </lineage>
</organism>
<comment type="caution">
    <text evidence="2">The sequence shown here is derived from an EMBL/GenBank/DDBJ whole genome shotgun (WGS) entry which is preliminary data.</text>
</comment>
<proteinExistence type="predicted"/>
<dbReference type="RefSeq" id="WP_106181081.1">
    <property type="nucleotide sequence ID" value="NZ_PVNH01000010.1"/>
</dbReference>
<feature type="compositionally biased region" description="Low complexity" evidence="1">
    <location>
        <begin position="12"/>
        <end position="26"/>
    </location>
</feature>
<evidence type="ECO:0000313" key="2">
    <source>
        <dbReference type="EMBL" id="PRX45150.1"/>
    </source>
</evidence>
<reference evidence="2 3" key="1">
    <citation type="submission" date="2018-03" db="EMBL/GenBank/DDBJ databases">
        <title>Genomic Encyclopedia of Type Strains, Phase III (KMG-III): the genomes of soil and plant-associated and newly described type strains.</title>
        <authorList>
            <person name="Whitman W."/>
        </authorList>
    </citation>
    <scope>NUCLEOTIDE SEQUENCE [LARGE SCALE GENOMIC DNA]</scope>
    <source>
        <strain evidence="2 3">CGMCC 4.7125</strain>
    </source>
</reference>
<evidence type="ECO:0000256" key="1">
    <source>
        <dbReference type="SAM" id="MobiDB-lite"/>
    </source>
</evidence>
<accession>A0A2T0LPG2</accession>
<evidence type="ECO:0000313" key="3">
    <source>
        <dbReference type="Proteomes" id="UP000238362"/>
    </source>
</evidence>
<protein>
    <submittedName>
        <fullName evidence="2">Uncharacterized protein</fullName>
    </submittedName>
</protein>
<dbReference type="OrthoDB" id="3695409at2"/>
<dbReference type="AlphaFoldDB" id="A0A2T0LPG2"/>
<name>A0A2T0LPG2_9PSEU</name>
<dbReference type="EMBL" id="PVNH01000010">
    <property type="protein sequence ID" value="PRX45150.1"/>
    <property type="molecule type" value="Genomic_DNA"/>
</dbReference>
<gene>
    <name evidence="2" type="ORF">B0I33_110250</name>
</gene>